<dbReference type="InterPro" id="IPR014721">
    <property type="entry name" value="Ribsml_uS5_D2-typ_fold_subgr"/>
</dbReference>
<dbReference type="EMBL" id="AJWZ01007605">
    <property type="protein sequence ID" value="EKC56431.1"/>
    <property type="molecule type" value="Genomic_DNA"/>
</dbReference>
<proteinExistence type="predicted"/>
<keyword evidence="2" id="KW-0378">Hydrolase</keyword>
<dbReference type="PROSITE" id="PS51786">
    <property type="entry name" value="LON_PROTEOLYTIC"/>
    <property type="match status" value="1"/>
</dbReference>
<dbReference type="GO" id="GO:0006508">
    <property type="term" value="P:proteolysis"/>
    <property type="evidence" value="ECO:0007669"/>
    <property type="project" value="InterPro"/>
</dbReference>
<dbReference type="GO" id="GO:0005524">
    <property type="term" value="F:ATP binding"/>
    <property type="evidence" value="ECO:0007669"/>
    <property type="project" value="InterPro"/>
</dbReference>
<evidence type="ECO:0000259" key="1">
    <source>
        <dbReference type="PROSITE" id="PS51786"/>
    </source>
</evidence>
<dbReference type="GO" id="GO:0030163">
    <property type="term" value="P:protein catabolic process"/>
    <property type="evidence" value="ECO:0007669"/>
    <property type="project" value="InterPro"/>
</dbReference>
<sequence>MTGEITLHGNVLPIGGLKEKSMAAFREGISTVLIPEANKPDLYEVDEEVKKAVKFIPVSDLSQVLKHALILPAASAAHKRTMPQATQLIATEQSTAKEPAAVM</sequence>
<dbReference type="InterPro" id="IPR008269">
    <property type="entry name" value="Lon_proteolytic"/>
</dbReference>
<dbReference type="Gene3D" id="3.30.230.10">
    <property type="match status" value="1"/>
</dbReference>
<reference evidence="2" key="1">
    <citation type="journal article" date="2013" name="Environ. Microbiol.">
        <title>Microbiota from the distal guts of lean and obese adolescents exhibit partial functional redundancy besides clear differences in community structure.</title>
        <authorList>
            <person name="Ferrer M."/>
            <person name="Ruiz A."/>
            <person name="Lanza F."/>
            <person name="Haange S.B."/>
            <person name="Oberbach A."/>
            <person name="Till H."/>
            <person name="Bargiela R."/>
            <person name="Campoy C."/>
            <person name="Segura M.T."/>
            <person name="Richter M."/>
            <person name="von Bergen M."/>
            <person name="Seifert J."/>
            <person name="Suarez A."/>
        </authorList>
    </citation>
    <scope>NUCLEOTIDE SEQUENCE</scope>
</reference>
<name>K1TAW1_9ZZZZ</name>
<dbReference type="GO" id="GO:0004176">
    <property type="term" value="F:ATP-dependent peptidase activity"/>
    <property type="evidence" value="ECO:0007669"/>
    <property type="project" value="InterPro"/>
</dbReference>
<dbReference type="PRINTS" id="PR00830">
    <property type="entry name" value="ENDOLAPTASE"/>
</dbReference>
<dbReference type="SUPFAM" id="SSF54211">
    <property type="entry name" value="Ribosomal protein S5 domain 2-like"/>
    <property type="match status" value="1"/>
</dbReference>
<accession>K1TAW1</accession>
<dbReference type="Pfam" id="PF05362">
    <property type="entry name" value="Lon_C"/>
    <property type="match status" value="1"/>
</dbReference>
<protein>
    <submittedName>
        <fullName evidence="2">Protein containing Peptidase S16, lon</fullName>
        <ecNumber evidence="2">3.4.21.-</ecNumber>
    </submittedName>
</protein>
<evidence type="ECO:0000313" key="2">
    <source>
        <dbReference type="EMBL" id="EKC56431.1"/>
    </source>
</evidence>
<gene>
    <name evidence="2" type="ORF">OBE_11069</name>
</gene>
<dbReference type="InterPro" id="IPR027065">
    <property type="entry name" value="Lon_Prtase"/>
</dbReference>
<dbReference type="GO" id="GO:0004252">
    <property type="term" value="F:serine-type endopeptidase activity"/>
    <property type="evidence" value="ECO:0007669"/>
    <property type="project" value="InterPro"/>
</dbReference>
<organism evidence="2">
    <name type="scientific">human gut metagenome</name>
    <dbReference type="NCBI Taxonomy" id="408170"/>
    <lineage>
        <taxon>unclassified sequences</taxon>
        <taxon>metagenomes</taxon>
        <taxon>organismal metagenomes</taxon>
    </lineage>
</organism>
<dbReference type="EC" id="3.4.21.-" evidence="2"/>
<dbReference type="InterPro" id="IPR020568">
    <property type="entry name" value="Ribosomal_Su5_D2-typ_SF"/>
</dbReference>
<comment type="caution">
    <text evidence="2">The sequence shown here is derived from an EMBL/GenBank/DDBJ whole genome shotgun (WGS) entry which is preliminary data.</text>
</comment>
<dbReference type="PANTHER" id="PTHR10046">
    <property type="entry name" value="ATP DEPENDENT LON PROTEASE FAMILY MEMBER"/>
    <property type="match status" value="1"/>
</dbReference>
<feature type="domain" description="Lon proteolytic" evidence="1">
    <location>
        <begin position="1"/>
        <end position="71"/>
    </location>
</feature>
<dbReference type="AlphaFoldDB" id="K1TAW1"/>